<accession>A0A965GE50</accession>
<dbReference type="Proteomes" id="UP000740727">
    <property type="component" value="Unassembled WGS sequence"/>
</dbReference>
<comment type="caution">
    <text evidence="1">The sequence shown here is derived from an EMBL/GenBank/DDBJ whole genome shotgun (WGS) entry which is preliminary data.</text>
</comment>
<proteinExistence type="predicted"/>
<protein>
    <submittedName>
        <fullName evidence="1">Uncharacterized protein</fullName>
    </submittedName>
</protein>
<evidence type="ECO:0000313" key="1">
    <source>
        <dbReference type="EMBL" id="NBR94476.1"/>
    </source>
</evidence>
<sequence length="240" mass="26461">MPRVPRPASDDRGAMHALVDGLAKNFGDGLASQAKESLEPAIKDVVGKVTTALDAAVAVLQARFSIAGGDIESVFQRASQEFQLSLSRDSVQLTNDLRSSISSVKSELEALSRSVRVDEEERARRLSDVSLYEARAIILGRELDELQRIHRDVVSALDLSKQASERIRERRLALNNSSPTRLMKLPGFGWLADWIGRINELLSDSEEDGRRTTQDLQVLGDDLGAAISRIRLKVSELSKK</sequence>
<dbReference type="AlphaFoldDB" id="A0A965GE50"/>
<evidence type="ECO:0000313" key="2">
    <source>
        <dbReference type="Proteomes" id="UP000740727"/>
    </source>
</evidence>
<organism evidence="1 2">
    <name type="scientific">Candidatus Fonsibacter lacus</name>
    <dbReference type="NCBI Taxonomy" id="2576439"/>
    <lineage>
        <taxon>Bacteria</taxon>
        <taxon>Pseudomonadati</taxon>
        <taxon>Pseudomonadota</taxon>
        <taxon>Alphaproteobacteria</taxon>
        <taxon>Candidatus Pelagibacterales</taxon>
        <taxon>Candidatus Pelagibacterales incertae sedis</taxon>
        <taxon>Candidatus Fonsibacter</taxon>
    </lineage>
</organism>
<dbReference type="EMBL" id="RFXN01000158">
    <property type="protein sequence ID" value="NBR94476.1"/>
    <property type="molecule type" value="Genomic_DNA"/>
</dbReference>
<reference evidence="1" key="1">
    <citation type="submission" date="2018-10" db="EMBL/GenBank/DDBJ databases">
        <title>Iterative Subtractive Binning of Freshwater Chronoseries Metagenomes Recovers Nearly Complete Genomes from over Four Hundred Novel Species.</title>
        <authorList>
            <person name="Rodriguez-R L.M."/>
            <person name="Tsementzi D."/>
            <person name="Luo C."/>
            <person name="Konstantinidis K.T."/>
        </authorList>
    </citation>
    <scope>NUCLEOTIDE SEQUENCE</scope>
    <source>
        <strain evidence="1">WB5_2A_028</strain>
    </source>
</reference>
<name>A0A965GE50_9PROT</name>
<gene>
    <name evidence="1" type="ORF">EBT44_06610</name>
</gene>